<name>A0A0E0FXU3_ORYNI</name>
<evidence type="ECO:0008006" key="6">
    <source>
        <dbReference type="Google" id="ProtNLM"/>
    </source>
</evidence>
<evidence type="ECO:0000313" key="4">
    <source>
        <dbReference type="EnsemblPlants" id="ONIVA01G47520.4"/>
    </source>
</evidence>
<protein>
    <recommendedName>
        <fullName evidence="6">Calmodulin-binding protein-like</fullName>
    </recommendedName>
</protein>
<dbReference type="GO" id="GO:0043565">
    <property type="term" value="F:sequence-specific DNA binding"/>
    <property type="evidence" value="ECO:0007669"/>
    <property type="project" value="TreeGrafter"/>
</dbReference>
<accession>A0A0E0FXU3</accession>
<feature type="region of interest" description="Disordered" evidence="1">
    <location>
        <begin position="61"/>
        <end position="88"/>
    </location>
</feature>
<evidence type="ECO:0000256" key="1">
    <source>
        <dbReference type="SAM" id="MobiDB-lite"/>
    </source>
</evidence>
<feature type="region of interest" description="Disordered" evidence="1">
    <location>
        <begin position="462"/>
        <end position="481"/>
    </location>
</feature>
<dbReference type="Pfam" id="PF07887">
    <property type="entry name" value="Calmodulin_bind"/>
    <property type="match status" value="1"/>
</dbReference>
<dbReference type="PANTHER" id="PTHR31713">
    <property type="entry name" value="OS02G0177800 PROTEIN"/>
    <property type="match status" value="1"/>
</dbReference>
<dbReference type="GO" id="GO:0080142">
    <property type="term" value="P:regulation of salicylic acid biosynthetic process"/>
    <property type="evidence" value="ECO:0007669"/>
    <property type="project" value="TreeGrafter"/>
</dbReference>
<feature type="compositionally biased region" description="Polar residues" evidence="1">
    <location>
        <begin position="462"/>
        <end position="479"/>
    </location>
</feature>
<evidence type="ECO:0000259" key="3">
    <source>
        <dbReference type="Pfam" id="PF20451"/>
    </source>
</evidence>
<keyword evidence="5" id="KW-1185">Reference proteome</keyword>
<dbReference type="EnsemblPlants" id="ONIVA01G47520.4">
    <property type="protein sequence ID" value="ONIVA01G47520.4"/>
    <property type="gene ID" value="ONIVA01G47520"/>
</dbReference>
<dbReference type="GO" id="GO:0003700">
    <property type="term" value="F:DNA-binding transcription factor activity"/>
    <property type="evidence" value="ECO:0007669"/>
    <property type="project" value="TreeGrafter"/>
</dbReference>
<dbReference type="eggNOG" id="ENOG502QWE3">
    <property type="taxonomic scope" value="Eukaryota"/>
</dbReference>
<dbReference type="Proteomes" id="UP000006591">
    <property type="component" value="Chromosome 1"/>
</dbReference>
<organism evidence="4">
    <name type="scientific">Oryza nivara</name>
    <name type="common">Indian wild rice</name>
    <name type="synonym">Oryza sativa f. spontanea</name>
    <dbReference type="NCBI Taxonomy" id="4536"/>
    <lineage>
        <taxon>Eukaryota</taxon>
        <taxon>Viridiplantae</taxon>
        <taxon>Streptophyta</taxon>
        <taxon>Embryophyta</taxon>
        <taxon>Tracheophyta</taxon>
        <taxon>Spermatophyta</taxon>
        <taxon>Magnoliopsida</taxon>
        <taxon>Liliopsida</taxon>
        <taxon>Poales</taxon>
        <taxon>Poaceae</taxon>
        <taxon>BOP clade</taxon>
        <taxon>Oryzoideae</taxon>
        <taxon>Oryzeae</taxon>
        <taxon>Oryzinae</taxon>
        <taxon>Oryza</taxon>
    </lineage>
</organism>
<feature type="domain" description="Calmodulin binding protein-like N-terminal" evidence="2">
    <location>
        <begin position="153"/>
        <end position="297"/>
    </location>
</feature>
<evidence type="ECO:0000313" key="5">
    <source>
        <dbReference type="Proteomes" id="UP000006591"/>
    </source>
</evidence>
<dbReference type="InterPro" id="IPR046831">
    <property type="entry name" value="Calmodulin_bind_N"/>
</dbReference>
<evidence type="ECO:0000259" key="2">
    <source>
        <dbReference type="Pfam" id="PF07887"/>
    </source>
</evidence>
<dbReference type="Gramene" id="ONIVA01G47520.4">
    <property type="protein sequence ID" value="ONIVA01G47520.4"/>
    <property type="gene ID" value="ONIVA01G47520"/>
</dbReference>
<proteinExistence type="predicted"/>
<dbReference type="Pfam" id="PF20451">
    <property type="entry name" value="Calmod_bind_M"/>
    <property type="match status" value="1"/>
</dbReference>
<dbReference type="OMA" id="VHIVAIH"/>
<sequence>MKWAKTAGSDAAEVFGEMSHWHSAETRTRTRSSVSFSAKRNKPSSTVLFIQPLEVQAMSLPRHHNWEENDDGAEGLRRSPPGKRPRDRQMEMLEEMRRMLKGQNEKIESMYRENQELREKVSFLTTDITRLGGYLQQSPAPRMLSDQNSSMQLRLQFVNSCSNSKYSTRKIEADDETPLKVAIYDHNNEIMTCEPFSSMRVHIVAIHGDFDDDHKGHWTEEHFRSKIVTGRPGKEHLLSGKLYFRLQGGVGYLNSAKFQDNSSFVPSKRLKLGVMAADERISQRIQEGITESFAVKDVRGYSTKKNLNPSPCDPVYKLNKIAMNGDRHKLLEKNGIKIVGDFLSFYDRSPEDLRKVWYCFFICSLICSCCDNLSNITLCRFWERFLTKIGKQSLVTLRNALQDQEFTLVAYKRGMGLTNIRHFLKAMAVFTLRGHAQSNQALRCEQTSSVCNGLQSGASLGNLPSKSKLQQSTSNQSVTPRELESFQVANEEVLSIRNEASSVPSMDNNTLGGSSTQQQCFLEHNTTSESDGNALLPGNPSTDDAVRDHLAELEKALLEDESWGDFDFNEAWANPCSAVEHSTGLSSVNGAHNNNINHGGLSAASEAGSVSYGGLSPPVSEVGSRRYMGYSPSPASKPWNCRFRGL</sequence>
<reference evidence="4" key="2">
    <citation type="submission" date="2018-04" db="EMBL/GenBank/DDBJ databases">
        <title>OnivRS2 (Oryza nivara Reference Sequence Version 2).</title>
        <authorList>
            <person name="Zhang J."/>
            <person name="Kudrna D."/>
            <person name="Lee S."/>
            <person name="Talag J."/>
            <person name="Rajasekar S."/>
            <person name="Welchert J."/>
            <person name="Hsing Y.-I."/>
            <person name="Wing R.A."/>
        </authorList>
    </citation>
    <scope>NUCLEOTIDE SEQUENCE [LARGE SCALE GENOMIC DNA]</scope>
</reference>
<dbReference type="InterPro" id="IPR012416">
    <property type="entry name" value="CBP60"/>
</dbReference>
<reference evidence="4" key="1">
    <citation type="submission" date="2015-04" db="UniProtKB">
        <authorList>
            <consortium name="EnsemblPlants"/>
        </authorList>
    </citation>
    <scope>IDENTIFICATION</scope>
    <source>
        <strain evidence="4">SL10</strain>
    </source>
</reference>
<dbReference type="GO" id="GO:0005516">
    <property type="term" value="F:calmodulin binding"/>
    <property type="evidence" value="ECO:0007669"/>
    <property type="project" value="InterPro"/>
</dbReference>
<dbReference type="InterPro" id="IPR046830">
    <property type="entry name" value="Calmod_bind_M"/>
</dbReference>
<dbReference type="PANTHER" id="PTHR31713:SF55">
    <property type="entry name" value="OS11G0663100 PROTEIN"/>
    <property type="match status" value="1"/>
</dbReference>
<feature type="domain" description="Calmodulin binding protein central" evidence="3">
    <location>
        <begin position="313"/>
        <end position="356"/>
    </location>
</feature>
<dbReference type="STRING" id="4536.A0A0E0FXU3"/>
<dbReference type="GO" id="GO:0005634">
    <property type="term" value="C:nucleus"/>
    <property type="evidence" value="ECO:0007669"/>
    <property type="project" value="TreeGrafter"/>
</dbReference>
<dbReference type="AlphaFoldDB" id="A0A0E0FXU3"/>